<dbReference type="SUPFAM" id="SSF56059">
    <property type="entry name" value="Glutathione synthetase ATP-binding domain-like"/>
    <property type="match status" value="1"/>
</dbReference>
<dbReference type="FunFam" id="3.30.470.20:FF:000036">
    <property type="entry name" value="Inositol hexakisphosphate and diphosphoinositol-pentakisphosphate kinase"/>
    <property type="match status" value="1"/>
</dbReference>
<evidence type="ECO:0000259" key="5">
    <source>
        <dbReference type="Pfam" id="PF18086"/>
    </source>
</evidence>
<dbReference type="Proteomes" id="UP000324241">
    <property type="component" value="Unassembled WGS sequence"/>
</dbReference>
<dbReference type="GO" id="GO:0005829">
    <property type="term" value="C:cytosol"/>
    <property type="evidence" value="ECO:0007669"/>
    <property type="project" value="TreeGrafter"/>
</dbReference>
<gene>
    <name evidence="6" type="ORF">ATNIH1004_003865</name>
</gene>
<protein>
    <recommendedName>
        <fullName evidence="4">Inositol hexakisphosphate and diphosphoinositol-pentakisphosphate kinase</fullName>
        <ecNumber evidence="4">2.7.4.24</ecNumber>
    </recommendedName>
</protein>
<comment type="similarity">
    <text evidence="4">Belongs to the histidine acid phosphatase family. VIP1 subfamily.</text>
</comment>
<keyword evidence="4" id="KW-0547">Nucleotide-binding</keyword>
<organism evidence="6 7">
    <name type="scientific">Aspergillus tanneri</name>
    <dbReference type="NCBI Taxonomy" id="1220188"/>
    <lineage>
        <taxon>Eukaryota</taxon>
        <taxon>Fungi</taxon>
        <taxon>Dikarya</taxon>
        <taxon>Ascomycota</taxon>
        <taxon>Pezizomycotina</taxon>
        <taxon>Eurotiomycetes</taxon>
        <taxon>Eurotiomycetidae</taxon>
        <taxon>Eurotiales</taxon>
        <taxon>Aspergillaceae</taxon>
        <taxon>Aspergillus</taxon>
        <taxon>Aspergillus subgen. Circumdati</taxon>
    </lineage>
</organism>
<dbReference type="Pfam" id="PF18086">
    <property type="entry name" value="PPIP5K2_N"/>
    <property type="match status" value="1"/>
</dbReference>
<dbReference type="Gene3D" id="3.30.470.20">
    <property type="entry name" value="ATP-grasp fold, B domain"/>
    <property type="match status" value="1"/>
</dbReference>
<dbReference type="EC" id="2.7.4.24" evidence="4"/>
<dbReference type="AlphaFoldDB" id="A0A5M9MLV6"/>
<sequence>MTTINMSTLYKLAATGNTPEINWNDNHLRALAHLDDEEIDILRLPSPCCLIRHTPTEFSHISHWPNQNKRRPWRLGICAMEEKALSKSNQEIFRRLESTGDIEVTLFGDKTLLTKPVEKWPICDSIIAFYSNGFPLDKAILYTHLRSPICYNSLLMQKLLFDRRLCHRVLDYLGVRTPKRLEVNRDGGPRALCQELVVHVYNLLGLELPGPLEDDKVNKFPFIQSPTVSLSEDKNTLEVDGHKLHKPFVEKPVSAEDHNIYIYFSSTPYSDGGGRRLFRKIGNKCSEYDPCLIVPRCITEQGMSSSYVYEPLLNADNGEDIKAYAVGSSYCFAVTRKSPAVTGMVHRDTNGKEIRQITEVSKEEAEAAANISVGFGQAVCGFDIVRNGGKSYVIDVNGWTSVKNQPRFYSDCAETLRKMLLDRKARDNLTFRH</sequence>
<proteinExistence type="inferred from homology"/>
<dbReference type="GO" id="GO:0052723">
    <property type="term" value="F:inositol hexakisphosphate 1-kinase activity"/>
    <property type="evidence" value="ECO:0007669"/>
    <property type="project" value="RHEA"/>
</dbReference>
<reference evidence="6 7" key="1">
    <citation type="submission" date="2019-08" db="EMBL/GenBank/DDBJ databases">
        <title>The genome sequence of a newly discovered highly antifungal drug resistant Aspergillus species, Aspergillus tanneri NIH 1004.</title>
        <authorList>
            <person name="Mounaud S."/>
            <person name="Singh I."/>
            <person name="Joardar V."/>
            <person name="Pakala S."/>
            <person name="Pakala S."/>
            <person name="Venepally P."/>
            <person name="Chung J.K."/>
            <person name="Losada L."/>
            <person name="Nierman W.C."/>
        </authorList>
    </citation>
    <scope>NUCLEOTIDE SEQUENCE [LARGE SCALE GENOMIC DNA]</scope>
    <source>
        <strain evidence="6 7">NIH1004</strain>
    </source>
</reference>
<name>A0A5M9MLV6_9EURO</name>
<evidence type="ECO:0000256" key="3">
    <source>
        <dbReference type="ARBA" id="ARBA00034629"/>
    </source>
</evidence>
<comment type="catalytic activity">
    <reaction evidence="3">
        <text>1D-myo-inositol hexakisphosphate + ATP = 1-diphospho-1D-myo-inositol 2,3,4,5,6-pentakisphosphate + ADP</text>
        <dbReference type="Rhea" id="RHEA:37459"/>
        <dbReference type="ChEBI" id="CHEBI:30616"/>
        <dbReference type="ChEBI" id="CHEBI:58130"/>
        <dbReference type="ChEBI" id="CHEBI:74946"/>
        <dbReference type="ChEBI" id="CHEBI:456216"/>
        <dbReference type="EC" id="2.7.4.24"/>
    </reaction>
    <physiologicalReaction direction="left-to-right" evidence="3">
        <dbReference type="Rhea" id="RHEA:37460"/>
    </physiologicalReaction>
</comment>
<accession>A0A5M9MLV6</accession>
<evidence type="ECO:0000256" key="1">
    <source>
        <dbReference type="ARBA" id="ARBA00022553"/>
    </source>
</evidence>
<comment type="catalytic activity">
    <reaction evidence="2">
        <text>5-diphospho-1D-myo-inositol 1,2,3,4,6-pentakisphosphate + ATP + H(+) = 1,5-bis(diphospho)-1D-myo-inositol 2,3,4,6-tetrakisphosphate + ADP</text>
        <dbReference type="Rhea" id="RHEA:10276"/>
        <dbReference type="ChEBI" id="CHEBI:15378"/>
        <dbReference type="ChEBI" id="CHEBI:30616"/>
        <dbReference type="ChEBI" id="CHEBI:58628"/>
        <dbReference type="ChEBI" id="CHEBI:77983"/>
        <dbReference type="ChEBI" id="CHEBI:456216"/>
        <dbReference type="EC" id="2.7.4.24"/>
    </reaction>
    <physiologicalReaction direction="left-to-right" evidence="2">
        <dbReference type="Rhea" id="RHEA:10277"/>
    </physiologicalReaction>
</comment>
<dbReference type="GO" id="GO:0032958">
    <property type="term" value="P:inositol phosphate biosynthetic process"/>
    <property type="evidence" value="ECO:0007669"/>
    <property type="project" value="UniProtKB-ARBA"/>
</dbReference>
<keyword evidence="1" id="KW-0597">Phosphoprotein</keyword>
<comment type="subcellular location">
    <subcellularLocation>
        <location evidence="4">Cytoplasm</location>
        <location evidence="4">Cytoskeleton</location>
    </subcellularLocation>
</comment>
<dbReference type="RefSeq" id="XP_033427343.1">
    <property type="nucleotide sequence ID" value="XM_033568537.1"/>
</dbReference>
<dbReference type="OrthoDB" id="18042at2759"/>
<dbReference type="InterPro" id="IPR040557">
    <property type="entry name" value="VIP1_N"/>
</dbReference>
<feature type="domain" description="VIP1 N-terminal" evidence="5">
    <location>
        <begin position="74"/>
        <end position="162"/>
    </location>
</feature>
<keyword evidence="4" id="KW-0963">Cytoplasm</keyword>
<evidence type="ECO:0000256" key="2">
    <source>
        <dbReference type="ARBA" id="ARBA00033696"/>
    </source>
</evidence>
<evidence type="ECO:0000256" key="4">
    <source>
        <dbReference type="RuleBase" id="RU365032"/>
    </source>
</evidence>
<dbReference type="GO" id="GO:0033857">
    <property type="term" value="F:5-diphosphoinositol pentakisphosphate 1-kinase activity"/>
    <property type="evidence" value="ECO:0007669"/>
    <property type="project" value="TreeGrafter"/>
</dbReference>
<dbReference type="GO" id="GO:0005856">
    <property type="term" value="C:cytoskeleton"/>
    <property type="evidence" value="ECO:0007669"/>
    <property type="project" value="UniProtKB-SubCell"/>
</dbReference>
<dbReference type="Gene3D" id="3.40.50.11950">
    <property type="match status" value="1"/>
</dbReference>
<comment type="caution">
    <text evidence="6">The sequence shown here is derived from an EMBL/GenBank/DDBJ whole genome shotgun (WGS) entry which is preliminary data.</text>
</comment>
<evidence type="ECO:0000313" key="6">
    <source>
        <dbReference type="EMBL" id="KAA8647982.1"/>
    </source>
</evidence>
<dbReference type="PANTHER" id="PTHR12750:SF9">
    <property type="entry name" value="INOSITOL HEXAKISPHOSPHATE AND DIPHOSPHOINOSITOL-PENTAKISPHOSPHATE KINASE"/>
    <property type="match status" value="1"/>
</dbReference>
<keyword evidence="4" id="KW-0067">ATP-binding</keyword>
<comment type="function">
    <text evidence="4">Bifunctional inositol kinase that acts in concert with the IP6K kinases to synthesize the diphosphate group-containing inositol pyrophosphates diphosphoinositol pentakisphosphate, PP-InsP5, and bis-diphosphoinositol tetrakisphosphate, (PP)2-InsP4. PP-InsP5 and (PP)2-InsP4, also respectively called InsP7 and InsP8, may regulate a variety of cellular processes, including apoptosis, vesicle trafficking, cytoskeletal dynamics, and exocytosis. Phosphorylates inositol hexakisphosphate (InsP6).</text>
</comment>
<keyword evidence="4" id="KW-0808">Transferase</keyword>
<dbReference type="GO" id="GO:0005524">
    <property type="term" value="F:ATP binding"/>
    <property type="evidence" value="ECO:0007669"/>
    <property type="project" value="UniProtKB-KW"/>
</dbReference>
<dbReference type="GeneID" id="54326567"/>
<dbReference type="PANTHER" id="PTHR12750">
    <property type="entry name" value="DIPHOSPHOINOSITOL PENTAKISPHOSPHATE KINASE"/>
    <property type="match status" value="1"/>
</dbReference>
<keyword evidence="4" id="KW-0418">Kinase</keyword>
<dbReference type="EMBL" id="QUQM01000003">
    <property type="protein sequence ID" value="KAA8647982.1"/>
    <property type="molecule type" value="Genomic_DNA"/>
</dbReference>
<evidence type="ECO:0000313" key="7">
    <source>
        <dbReference type="Proteomes" id="UP000324241"/>
    </source>
</evidence>
<dbReference type="VEuPathDB" id="FungiDB:EYZ11_009751"/>
<dbReference type="GO" id="GO:0006020">
    <property type="term" value="P:inositol metabolic process"/>
    <property type="evidence" value="ECO:0007669"/>
    <property type="project" value="TreeGrafter"/>
</dbReference>
<dbReference type="InterPro" id="IPR037446">
    <property type="entry name" value="His_Pase_VIP1"/>
</dbReference>